<evidence type="ECO:0000313" key="2">
    <source>
        <dbReference type="EMBL" id="MCA6073252.1"/>
    </source>
</evidence>
<sequence length="70" mass="8273">MENIYKPIGITTLILLFYLISVFTNLAFGVVFILFVILNIFTIWMVIRILKDGKPSDKSFDECWYEDYKV</sequence>
<feature type="transmembrane region" description="Helical" evidence="1">
    <location>
        <begin position="30"/>
        <end position="50"/>
    </location>
</feature>
<evidence type="ECO:0000313" key="3">
    <source>
        <dbReference type="Proteomes" id="UP001139409"/>
    </source>
</evidence>
<keyword evidence="1" id="KW-1133">Transmembrane helix</keyword>
<protein>
    <submittedName>
        <fullName evidence="2">Uncharacterized protein</fullName>
    </submittedName>
</protein>
<keyword evidence="1" id="KW-0812">Transmembrane</keyword>
<keyword evidence="1" id="KW-0472">Membrane</keyword>
<reference evidence="2" key="1">
    <citation type="submission" date="2021-09" db="EMBL/GenBank/DDBJ databases">
        <title>Fulvivirga sp. isolated from coastal sediment.</title>
        <authorList>
            <person name="Yu H."/>
        </authorList>
    </citation>
    <scope>NUCLEOTIDE SEQUENCE</scope>
    <source>
        <strain evidence="2">1062</strain>
    </source>
</reference>
<feature type="transmembrane region" description="Helical" evidence="1">
    <location>
        <begin position="7"/>
        <end position="24"/>
    </location>
</feature>
<keyword evidence="3" id="KW-1185">Reference proteome</keyword>
<name>A0A9X1HNJ3_9BACT</name>
<dbReference type="AlphaFoldDB" id="A0A9X1HNJ3"/>
<accession>A0A9X1HNJ3</accession>
<gene>
    <name evidence="2" type="ORF">LDX50_00140</name>
</gene>
<dbReference type="Proteomes" id="UP001139409">
    <property type="component" value="Unassembled WGS sequence"/>
</dbReference>
<evidence type="ECO:0000256" key="1">
    <source>
        <dbReference type="SAM" id="Phobius"/>
    </source>
</evidence>
<comment type="caution">
    <text evidence="2">The sequence shown here is derived from an EMBL/GenBank/DDBJ whole genome shotgun (WGS) entry which is preliminary data.</text>
</comment>
<proteinExistence type="predicted"/>
<dbReference type="EMBL" id="JAIXNE010000001">
    <property type="protein sequence ID" value="MCA6073252.1"/>
    <property type="molecule type" value="Genomic_DNA"/>
</dbReference>
<organism evidence="2 3">
    <name type="scientific">Fulvivirga sedimenti</name>
    <dbReference type="NCBI Taxonomy" id="2879465"/>
    <lineage>
        <taxon>Bacteria</taxon>
        <taxon>Pseudomonadati</taxon>
        <taxon>Bacteroidota</taxon>
        <taxon>Cytophagia</taxon>
        <taxon>Cytophagales</taxon>
        <taxon>Fulvivirgaceae</taxon>
        <taxon>Fulvivirga</taxon>
    </lineage>
</organism>
<dbReference type="RefSeq" id="WP_225696371.1">
    <property type="nucleotide sequence ID" value="NZ_JAIXNE010000001.1"/>
</dbReference>